<feature type="region of interest" description="Disordered" evidence="1">
    <location>
        <begin position="206"/>
        <end position="344"/>
    </location>
</feature>
<feature type="signal peptide" evidence="2">
    <location>
        <begin position="1"/>
        <end position="20"/>
    </location>
</feature>
<feature type="compositionally biased region" description="Polar residues" evidence="1">
    <location>
        <begin position="240"/>
        <end position="303"/>
    </location>
</feature>
<keyword evidence="2" id="KW-0732">Signal</keyword>
<feature type="compositionally biased region" description="Basic and acidic residues" evidence="1">
    <location>
        <begin position="304"/>
        <end position="319"/>
    </location>
</feature>
<protein>
    <recommendedName>
        <fullName evidence="5">DUF3300 domain-containing protein</fullName>
    </recommendedName>
</protein>
<evidence type="ECO:0000313" key="3">
    <source>
        <dbReference type="EMBL" id="GGG45651.1"/>
    </source>
</evidence>
<evidence type="ECO:0000256" key="2">
    <source>
        <dbReference type="SAM" id="SignalP"/>
    </source>
</evidence>
<evidence type="ECO:0000256" key="1">
    <source>
        <dbReference type="SAM" id="MobiDB-lite"/>
    </source>
</evidence>
<dbReference type="EMBL" id="BMFQ01000002">
    <property type="protein sequence ID" value="GGG45651.1"/>
    <property type="molecule type" value="Genomic_DNA"/>
</dbReference>
<dbReference type="AlphaFoldDB" id="A0A917LNI8"/>
<evidence type="ECO:0008006" key="5">
    <source>
        <dbReference type="Google" id="ProtNLM"/>
    </source>
</evidence>
<reference evidence="3" key="2">
    <citation type="submission" date="2020-09" db="EMBL/GenBank/DDBJ databases">
        <authorList>
            <person name="Sun Q."/>
            <person name="Zhou Y."/>
        </authorList>
    </citation>
    <scope>NUCLEOTIDE SEQUENCE</scope>
    <source>
        <strain evidence="3">CGMCC 1.12751</strain>
    </source>
</reference>
<gene>
    <name evidence="3" type="ORF">GCM10010976_16530</name>
</gene>
<sequence>MKKIMFLITGLILGGFSVSATTTNKPNQIDNSTTYKGYGNSFIFVENNIEFSVFPDGQFDFYMPSYASNVNVYSPGISISFNSGYNYNPFLQYDEYGAIIQVEHVPVYYDFYGRVTQIGNVFINYNAYGNVSRIGGLYIHYNNYRNYSYYTGYINAYNPYYVYRPWHAYYSIPAYNQCVVYNRPYRQNYNPVRYTYSKPYTNNYRRTTSVASRNGNSISRQSNLATRSTSVSNAPRRDVATSNLRSTTNTIQPRESSQEFLPRTNNQIVASPRNTTSTIKPSTASQMSTSRANTQVTSQPKTPSKSERVEKNNSSERKPNTTNNRTYSNENSNEQVVSNTRSRS</sequence>
<reference evidence="3" key="1">
    <citation type="journal article" date="2014" name="Int. J. Syst. Evol. Microbiol.">
        <title>Complete genome sequence of Corynebacterium casei LMG S-19264T (=DSM 44701T), isolated from a smear-ripened cheese.</title>
        <authorList>
            <consortium name="US DOE Joint Genome Institute (JGI-PGF)"/>
            <person name="Walter F."/>
            <person name="Albersmeier A."/>
            <person name="Kalinowski J."/>
            <person name="Ruckert C."/>
        </authorList>
    </citation>
    <scope>NUCLEOTIDE SEQUENCE</scope>
    <source>
        <strain evidence="3">CGMCC 1.12751</strain>
    </source>
</reference>
<name>A0A917LNI8_9FLAO</name>
<proteinExistence type="predicted"/>
<feature type="compositionally biased region" description="Polar residues" evidence="1">
    <location>
        <begin position="206"/>
        <end position="233"/>
    </location>
</feature>
<feature type="compositionally biased region" description="Low complexity" evidence="1">
    <location>
        <begin position="328"/>
        <end position="344"/>
    </location>
</feature>
<dbReference type="Proteomes" id="UP000625976">
    <property type="component" value="Unassembled WGS sequence"/>
</dbReference>
<comment type="caution">
    <text evidence="3">The sequence shown here is derived from an EMBL/GenBank/DDBJ whole genome shotgun (WGS) entry which is preliminary data.</text>
</comment>
<evidence type="ECO:0000313" key="4">
    <source>
        <dbReference type="Proteomes" id="UP000625976"/>
    </source>
</evidence>
<feature type="chain" id="PRO_5036929756" description="DUF3300 domain-containing protein" evidence="2">
    <location>
        <begin position="21"/>
        <end position="344"/>
    </location>
</feature>
<accession>A0A917LNI8</accession>
<dbReference type="RefSeq" id="WP_188463739.1">
    <property type="nucleotide sequence ID" value="NZ_BMFQ01000002.1"/>
</dbReference>
<keyword evidence="4" id="KW-1185">Reference proteome</keyword>
<organism evidence="3 4">
    <name type="scientific">Bizionia arctica</name>
    <dbReference type="NCBI Taxonomy" id="1495645"/>
    <lineage>
        <taxon>Bacteria</taxon>
        <taxon>Pseudomonadati</taxon>
        <taxon>Bacteroidota</taxon>
        <taxon>Flavobacteriia</taxon>
        <taxon>Flavobacteriales</taxon>
        <taxon>Flavobacteriaceae</taxon>
        <taxon>Bizionia</taxon>
    </lineage>
</organism>